<name>A0A933GLR0_UNCTE</name>
<dbReference type="GO" id="GO:0046872">
    <property type="term" value="F:metal ion binding"/>
    <property type="evidence" value="ECO:0007669"/>
    <property type="project" value="UniProtKB-KW"/>
</dbReference>
<keyword evidence="1" id="KW-0479">Metal-binding</keyword>
<evidence type="ECO:0000313" key="7">
    <source>
        <dbReference type="Proteomes" id="UP000772181"/>
    </source>
</evidence>
<evidence type="ECO:0000313" key="6">
    <source>
        <dbReference type="EMBL" id="MBI4595917.1"/>
    </source>
</evidence>
<evidence type="ECO:0000256" key="4">
    <source>
        <dbReference type="ARBA" id="ARBA00025742"/>
    </source>
</evidence>
<dbReference type="PANTHER" id="PTHR42988">
    <property type="entry name" value="PHOSPHOHYDROLASE"/>
    <property type="match status" value="1"/>
</dbReference>
<sequence>MSNYGIIHLSDLHIGESHTEAEQAKRLFTAIAEFYPRKPILITGDLTDSGTERQMKQARKLLDGLAKSNPILLVPGNHDYAYIGNICHPDAWGNWMKYLGFPLGWDTQPFTWMDGNHDGGFEGLGVWKDKDCVFIGIDSGDPKDEEACARGYISQGMADAIKSSLKQCEGKTRIAFLHHHPFTKGPWNLFTALKGHDKLLQAVSGNCELLLFGHEHNYGVWREEKQIPLIVASHKSTQPLSSNCYMITLIDIEISETQKPSFHHRLEVI</sequence>
<dbReference type="SUPFAM" id="SSF56300">
    <property type="entry name" value="Metallo-dependent phosphatases"/>
    <property type="match status" value="1"/>
</dbReference>
<proteinExistence type="inferred from homology"/>
<evidence type="ECO:0000256" key="1">
    <source>
        <dbReference type="ARBA" id="ARBA00022723"/>
    </source>
</evidence>
<evidence type="ECO:0000256" key="2">
    <source>
        <dbReference type="ARBA" id="ARBA00022801"/>
    </source>
</evidence>
<accession>A0A933GLR0</accession>
<evidence type="ECO:0000256" key="3">
    <source>
        <dbReference type="ARBA" id="ARBA00023004"/>
    </source>
</evidence>
<reference evidence="6" key="1">
    <citation type="submission" date="2020-07" db="EMBL/GenBank/DDBJ databases">
        <title>Huge and variable diversity of episymbiotic CPR bacteria and DPANN archaea in groundwater ecosystems.</title>
        <authorList>
            <person name="He C.Y."/>
            <person name="Keren R."/>
            <person name="Whittaker M."/>
            <person name="Farag I.F."/>
            <person name="Doudna J."/>
            <person name="Cate J.H.D."/>
            <person name="Banfield J.F."/>
        </authorList>
    </citation>
    <scope>NUCLEOTIDE SEQUENCE</scope>
    <source>
        <strain evidence="6">NC_groundwater_1482_Ag_S-0.65um_47_24</strain>
    </source>
</reference>
<dbReference type="InterPro" id="IPR029052">
    <property type="entry name" value="Metallo-depent_PP-like"/>
</dbReference>
<keyword evidence="3" id="KW-0408">Iron</keyword>
<protein>
    <submittedName>
        <fullName evidence="6">Metallophosphoesterase</fullName>
    </submittedName>
</protein>
<organism evidence="6 7">
    <name type="scientific">Tectimicrobiota bacterium</name>
    <dbReference type="NCBI Taxonomy" id="2528274"/>
    <lineage>
        <taxon>Bacteria</taxon>
        <taxon>Pseudomonadati</taxon>
        <taxon>Nitrospinota/Tectimicrobiota group</taxon>
        <taxon>Candidatus Tectimicrobiota</taxon>
    </lineage>
</organism>
<gene>
    <name evidence="6" type="ORF">HY730_06000</name>
</gene>
<dbReference type="Gene3D" id="3.60.21.10">
    <property type="match status" value="1"/>
</dbReference>
<comment type="similarity">
    <text evidence="4">Belongs to the cyclic nucleotide phosphodiesterase class-III family.</text>
</comment>
<dbReference type="PANTHER" id="PTHR42988:SF2">
    <property type="entry name" value="CYCLIC NUCLEOTIDE PHOSPHODIESTERASE CBUA0032-RELATED"/>
    <property type="match status" value="1"/>
</dbReference>
<dbReference type="InterPro" id="IPR050884">
    <property type="entry name" value="CNP_phosphodiesterase-III"/>
</dbReference>
<dbReference type="GO" id="GO:0016787">
    <property type="term" value="F:hydrolase activity"/>
    <property type="evidence" value="ECO:0007669"/>
    <property type="project" value="UniProtKB-KW"/>
</dbReference>
<evidence type="ECO:0000259" key="5">
    <source>
        <dbReference type="Pfam" id="PF00149"/>
    </source>
</evidence>
<dbReference type="InterPro" id="IPR004843">
    <property type="entry name" value="Calcineurin-like_PHP"/>
</dbReference>
<dbReference type="Proteomes" id="UP000772181">
    <property type="component" value="Unassembled WGS sequence"/>
</dbReference>
<dbReference type="EMBL" id="JACQWF010000269">
    <property type="protein sequence ID" value="MBI4595917.1"/>
    <property type="molecule type" value="Genomic_DNA"/>
</dbReference>
<feature type="domain" description="Calcineurin-like phosphoesterase" evidence="5">
    <location>
        <begin position="6"/>
        <end position="218"/>
    </location>
</feature>
<dbReference type="Pfam" id="PF00149">
    <property type="entry name" value="Metallophos"/>
    <property type="match status" value="1"/>
</dbReference>
<keyword evidence="2" id="KW-0378">Hydrolase</keyword>
<dbReference type="AlphaFoldDB" id="A0A933GLR0"/>
<comment type="caution">
    <text evidence="6">The sequence shown here is derived from an EMBL/GenBank/DDBJ whole genome shotgun (WGS) entry which is preliminary data.</text>
</comment>